<accession>A0ABW1IP68</accession>
<feature type="transmembrane region" description="Helical" evidence="7">
    <location>
        <begin position="109"/>
        <end position="128"/>
    </location>
</feature>
<feature type="transmembrane region" description="Helical" evidence="7">
    <location>
        <begin position="12"/>
        <end position="34"/>
    </location>
</feature>
<evidence type="ECO:0000256" key="6">
    <source>
        <dbReference type="ARBA" id="ARBA00023136"/>
    </source>
</evidence>
<dbReference type="PANTHER" id="PTHR43744:SF9">
    <property type="entry name" value="POLYGALACTURONAN_RHAMNOGALACTURONAN TRANSPORT SYSTEM PERMEASE PROTEIN YTCP"/>
    <property type="match status" value="1"/>
</dbReference>
<dbReference type="Gene3D" id="1.10.3720.10">
    <property type="entry name" value="MetI-like"/>
    <property type="match status" value="1"/>
</dbReference>
<protein>
    <submittedName>
        <fullName evidence="9">Carbohydrate ABC transporter permease</fullName>
    </submittedName>
</protein>
<keyword evidence="6 7" id="KW-0472">Membrane</keyword>
<gene>
    <name evidence="9" type="ORF">ACFPXP_09585</name>
</gene>
<dbReference type="Proteomes" id="UP001596250">
    <property type="component" value="Unassembled WGS sequence"/>
</dbReference>
<proteinExistence type="inferred from homology"/>
<feature type="domain" description="ABC transmembrane type-1" evidence="8">
    <location>
        <begin position="74"/>
        <end position="279"/>
    </location>
</feature>
<keyword evidence="5 7" id="KW-1133">Transmembrane helix</keyword>
<organism evidence="9 10">
    <name type="scientific">Marinicrinis lubricantis</name>
    <dbReference type="NCBI Taxonomy" id="2086470"/>
    <lineage>
        <taxon>Bacteria</taxon>
        <taxon>Bacillati</taxon>
        <taxon>Bacillota</taxon>
        <taxon>Bacilli</taxon>
        <taxon>Bacillales</taxon>
        <taxon>Paenibacillaceae</taxon>
    </lineage>
</organism>
<comment type="subcellular location">
    <subcellularLocation>
        <location evidence="1 7">Cell membrane</location>
        <topology evidence="1 7">Multi-pass membrane protein</topology>
    </subcellularLocation>
</comment>
<keyword evidence="4 7" id="KW-0812">Transmembrane</keyword>
<evidence type="ECO:0000256" key="3">
    <source>
        <dbReference type="ARBA" id="ARBA00022475"/>
    </source>
</evidence>
<feature type="transmembrane region" description="Helical" evidence="7">
    <location>
        <begin position="183"/>
        <end position="205"/>
    </location>
</feature>
<evidence type="ECO:0000256" key="2">
    <source>
        <dbReference type="ARBA" id="ARBA00022448"/>
    </source>
</evidence>
<name>A0ABW1IP68_9BACL</name>
<feature type="transmembrane region" description="Helical" evidence="7">
    <location>
        <begin position="78"/>
        <end position="97"/>
    </location>
</feature>
<feature type="transmembrane region" description="Helical" evidence="7">
    <location>
        <begin position="140"/>
        <end position="161"/>
    </location>
</feature>
<evidence type="ECO:0000313" key="10">
    <source>
        <dbReference type="Proteomes" id="UP001596250"/>
    </source>
</evidence>
<evidence type="ECO:0000256" key="4">
    <source>
        <dbReference type="ARBA" id="ARBA00022692"/>
    </source>
</evidence>
<evidence type="ECO:0000313" key="9">
    <source>
        <dbReference type="EMBL" id="MFC5986668.1"/>
    </source>
</evidence>
<evidence type="ECO:0000259" key="8">
    <source>
        <dbReference type="PROSITE" id="PS50928"/>
    </source>
</evidence>
<evidence type="ECO:0000256" key="7">
    <source>
        <dbReference type="RuleBase" id="RU363032"/>
    </source>
</evidence>
<dbReference type="EMBL" id="JBHSQV010000125">
    <property type="protein sequence ID" value="MFC5986668.1"/>
    <property type="molecule type" value="Genomic_DNA"/>
</dbReference>
<keyword evidence="3" id="KW-1003">Cell membrane</keyword>
<dbReference type="CDD" id="cd06261">
    <property type="entry name" value="TM_PBP2"/>
    <property type="match status" value="1"/>
</dbReference>
<feature type="transmembrane region" description="Helical" evidence="7">
    <location>
        <begin position="259"/>
        <end position="279"/>
    </location>
</feature>
<sequence length="294" mass="33213">MIKQSTGDKFFEIINYFILASIATIVIYPLWFVLAASISRPEDVLNGEMWLIPKHFSFVGYENLFENKEILTGYLNTIFYTLSGTALNLVLTIMAAYPLSRTDFVGKHVITAAIVFTTFFSGGLIPTYLLVKDLGMVNTFWAMIIPSAVSVWNIIIMRTFFQTSVPLPIQEAASIDGCSNLQILWKIVLPLSMPIIAVMILFYSVGHWNAFFNALIYLSDRDKYPLQLFLREILIQDRMEQMLNVGDDSHAKTLMDAEAIKYAAVVVANLPVLMLYPFLQRYFAKGMIIGAIKG</sequence>
<dbReference type="InterPro" id="IPR035906">
    <property type="entry name" value="MetI-like_sf"/>
</dbReference>
<dbReference type="InterPro" id="IPR000515">
    <property type="entry name" value="MetI-like"/>
</dbReference>
<evidence type="ECO:0000256" key="5">
    <source>
        <dbReference type="ARBA" id="ARBA00022989"/>
    </source>
</evidence>
<keyword evidence="2 7" id="KW-0813">Transport</keyword>
<evidence type="ECO:0000256" key="1">
    <source>
        <dbReference type="ARBA" id="ARBA00004651"/>
    </source>
</evidence>
<dbReference type="Pfam" id="PF00528">
    <property type="entry name" value="BPD_transp_1"/>
    <property type="match status" value="1"/>
</dbReference>
<comment type="similarity">
    <text evidence="7">Belongs to the binding-protein-dependent transport system permease family.</text>
</comment>
<dbReference type="PANTHER" id="PTHR43744">
    <property type="entry name" value="ABC TRANSPORTER PERMEASE PROTEIN MG189-RELATED-RELATED"/>
    <property type="match status" value="1"/>
</dbReference>
<dbReference type="SUPFAM" id="SSF161098">
    <property type="entry name" value="MetI-like"/>
    <property type="match status" value="1"/>
</dbReference>
<dbReference type="PROSITE" id="PS50928">
    <property type="entry name" value="ABC_TM1"/>
    <property type="match status" value="1"/>
</dbReference>
<dbReference type="RefSeq" id="WP_379893982.1">
    <property type="nucleotide sequence ID" value="NZ_CBCSCT010000083.1"/>
</dbReference>
<comment type="caution">
    <text evidence="9">The sequence shown here is derived from an EMBL/GenBank/DDBJ whole genome shotgun (WGS) entry which is preliminary data.</text>
</comment>
<keyword evidence="10" id="KW-1185">Reference proteome</keyword>
<reference evidence="10" key="1">
    <citation type="journal article" date="2019" name="Int. J. Syst. Evol. Microbiol.">
        <title>The Global Catalogue of Microorganisms (GCM) 10K type strain sequencing project: providing services to taxonomists for standard genome sequencing and annotation.</title>
        <authorList>
            <consortium name="The Broad Institute Genomics Platform"/>
            <consortium name="The Broad Institute Genome Sequencing Center for Infectious Disease"/>
            <person name="Wu L."/>
            <person name="Ma J."/>
        </authorList>
    </citation>
    <scope>NUCLEOTIDE SEQUENCE [LARGE SCALE GENOMIC DNA]</scope>
    <source>
        <strain evidence="10">CCM 8749</strain>
    </source>
</reference>